<dbReference type="PANTHER" id="PTHR43394">
    <property type="entry name" value="ATP-DEPENDENT PERMEASE MDL1, MITOCHONDRIAL"/>
    <property type="match status" value="1"/>
</dbReference>
<dbReference type="SUPFAM" id="SSF90123">
    <property type="entry name" value="ABC transporter transmembrane region"/>
    <property type="match status" value="1"/>
</dbReference>
<dbReference type="PROSITE" id="PS50893">
    <property type="entry name" value="ABC_TRANSPORTER_2"/>
    <property type="match status" value="1"/>
</dbReference>
<evidence type="ECO:0000259" key="9">
    <source>
        <dbReference type="PROSITE" id="PS50893"/>
    </source>
</evidence>
<protein>
    <submittedName>
        <fullName evidence="12">NUDIX domain-containing protein</fullName>
    </submittedName>
</protein>
<dbReference type="Gene3D" id="1.20.1560.10">
    <property type="entry name" value="ABC transporter type 1, transmembrane domain"/>
    <property type="match status" value="1"/>
</dbReference>
<evidence type="ECO:0000313" key="12">
    <source>
        <dbReference type="EMBL" id="MFG6299950.1"/>
    </source>
</evidence>
<evidence type="ECO:0000259" key="10">
    <source>
        <dbReference type="PROSITE" id="PS50929"/>
    </source>
</evidence>
<feature type="transmembrane region" description="Helical" evidence="8">
    <location>
        <begin position="257"/>
        <end position="281"/>
    </location>
</feature>
<name>A0ABW7E9Z7_STRRO</name>
<dbReference type="Pfam" id="PF00293">
    <property type="entry name" value="NUDIX"/>
    <property type="match status" value="2"/>
</dbReference>
<dbReference type="Proteomes" id="UP001605990">
    <property type="component" value="Unassembled WGS sequence"/>
</dbReference>
<organism evidence="12 13">
    <name type="scientific">Streptomyces rochei</name>
    <name type="common">Streptomyces parvullus</name>
    <dbReference type="NCBI Taxonomy" id="1928"/>
    <lineage>
        <taxon>Bacteria</taxon>
        <taxon>Bacillati</taxon>
        <taxon>Actinomycetota</taxon>
        <taxon>Actinomycetes</taxon>
        <taxon>Kitasatosporales</taxon>
        <taxon>Streptomycetaceae</taxon>
        <taxon>Streptomyces</taxon>
        <taxon>Streptomyces rochei group</taxon>
    </lineage>
</organism>
<dbReference type="CDD" id="cd18882">
    <property type="entry name" value="NUDIX_Hydrolase"/>
    <property type="match status" value="1"/>
</dbReference>
<feature type="domain" description="Nudix hydrolase" evidence="11">
    <location>
        <begin position="604"/>
        <end position="737"/>
    </location>
</feature>
<feature type="domain" description="Nudix hydrolase" evidence="11">
    <location>
        <begin position="779"/>
        <end position="911"/>
    </location>
</feature>
<dbReference type="PANTHER" id="PTHR43394:SF1">
    <property type="entry name" value="ATP-BINDING CASSETTE SUB-FAMILY B MEMBER 10, MITOCHONDRIAL"/>
    <property type="match status" value="1"/>
</dbReference>
<dbReference type="InterPro" id="IPR003439">
    <property type="entry name" value="ABC_transporter-like_ATP-bd"/>
</dbReference>
<feature type="domain" description="ABC transporter" evidence="9">
    <location>
        <begin position="353"/>
        <end position="591"/>
    </location>
</feature>
<dbReference type="SMART" id="SM00382">
    <property type="entry name" value="AAA"/>
    <property type="match status" value="1"/>
</dbReference>
<dbReference type="InterPro" id="IPR000086">
    <property type="entry name" value="NUDIX_hydrolase_dom"/>
</dbReference>
<keyword evidence="13" id="KW-1185">Reference proteome</keyword>
<dbReference type="InterPro" id="IPR039421">
    <property type="entry name" value="Type_1_exporter"/>
</dbReference>
<dbReference type="Pfam" id="PF00005">
    <property type="entry name" value="ABC_tran"/>
    <property type="match status" value="1"/>
</dbReference>
<feature type="region of interest" description="Disordered" evidence="7">
    <location>
        <begin position="738"/>
        <end position="776"/>
    </location>
</feature>
<evidence type="ECO:0000256" key="4">
    <source>
        <dbReference type="ARBA" id="ARBA00022840"/>
    </source>
</evidence>
<evidence type="ECO:0000256" key="6">
    <source>
        <dbReference type="ARBA" id="ARBA00023136"/>
    </source>
</evidence>
<keyword evidence="2 8" id="KW-0812">Transmembrane</keyword>
<dbReference type="Gene3D" id="3.90.79.10">
    <property type="entry name" value="Nucleoside Triphosphate Pyrophosphohydrolase"/>
    <property type="match status" value="2"/>
</dbReference>
<evidence type="ECO:0000256" key="3">
    <source>
        <dbReference type="ARBA" id="ARBA00022741"/>
    </source>
</evidence>
<dbReference type="InterPro" id="IPR015797">
    <property type="entry name" value="NUDIX_hydrolase-like_dom_sf"/>
</dbReference>
<sequence length="922" mass="100094">MTSRTMARRLPSLVRRSVRMAWRVDRGATVGLLMCQIGTGVLAALGLLAVTGTITALVSSGDITERLWDAAPQLAVIAAAAGLRALMGIAVVWLTGRLRPVLGRAAELTMIEAALGAELAANNKPGYNDAYDIADRGAQVTPDLVEEAQDVLAATATLAAGATVLTVLHPLLLPLLFLACLPQAAAYVRSARVLYLAGLETSGRRRMLNKLRWHMAYQESSEEMRACLAGPFLTGRYRRLAASVNAAERKAANTGAWMGLAGAVAGGVASAAVWAALLWLLASGRMSLAAGGGAVFALQTATGSVRGIINGGARLVRTGWYVQDWQNFLDNAHGQAMIDSRGTASLPAAPERFEVRDVTYRYDGAPKDSLSNVSLHVKRGEIVALVGENGSGKTTLSRLLCGLLLPTEGDVAWDHASTADLDPWRAWEHVALVPQKFTYLPLTMRDNITFGQGDTSDAALLAACEASGAAEMLPKLRSGLNTLLTSEWFGGQQLSGGQWQRLVLTRAFHRRAALLVMDEPTAALDARAEHRIFAGLRELAKDRAVLLITHRLTNVAVADRIVVLDQGRIVQEGTYAQLTRQPGLFRSLWELQRRMSGDALQVEPEAANASALIYNDRGEYLLHLRDYFPGQIWEPGMWSLLGGGREPQDATLEDTVRRELAEEAGLDLADLSPFATEYASHDDGTTVPIAVYAGRWNGDPRELRLTEGVMLAWFGPDDLHRLRIADTTSALVRRHAAGLPPIRSGPEPEPEFEPEPEPAPAPAPAPAEHRPAPPHGTVPHIIGVHLYLERPDGTVLLGLRHPDSAFAPSTWHVLAGHCEQENAIDCLIREAREEAGLRIERRDVELVHVVHHIGQPRNPPRLALFFRARTWGGEPVLCEPDKCTQWEFWDPAALPDDLVPYTRLAITKIRNGEPYSETGWPA</sequence>
<evidence type="ECO:0000256" key="7">
    <source>
        <dbReference type="SAM" id="MobiDB-lite"/>
    </source>
</evidence>
<dbReference type="PROSITE" id="PS50929">
    <property type="entry name" value="ABC_TM1F"/>
    <property type="match status" value="1"/>
</dbReference>
<comment type="caution">
    <text evidence="12">The sequence shown here is derived from an EMBL/GenBank/DDBJ whole genome shotgun (WGS) entry which is preliminary data.</text>
</comment>
<comment type="subcellular location">
    <subcellularLocation>
        <location evidence="1">Cell membrane</location>
        <topology evidence="1">Multi-pass membrane protein</topology>
    </subcellularLocation>
</comment>
<keyword evidence="3" id="KW-0547">Nucleotide-binding</keyword>
<accession>A0ABW7E9Z7</accession>
<dbReference type="PROSITE" id="PS51462">
    <property type="entry name" value="NUDIX"/>
    <property type="match status" value="2"/>
</dbReference>
<evidence type="ECO:0000256" key="8">
    <source>
        <dbReference type="SAM" id="Phobius"/>
    </source>
</evidence>
<gene>
    <name evidence="12" type="ORF">ACGU38_31960</name>
</gene>
<dbReference type="Gene3D" id="3.40.50.300">
    <property type="entry name" value="P-loop containing nucleotide triphosphate hydrolases"/>
    <property type="match status" value="1"/>
</dbReference>
<evidence type="ECO:0000256" key="5">
    <source>
        <dbReference type="ARBA" id="ARBA00022989"/>
    </source>
</evidence>
<evidence type="ECO:0000313" key="13">
    <source>
        <dbReference type="Proteomes" id="UP001605990"/>
    </source>
</evidence>
<proteinExistence type="predicted"/>
<feature type="domain" description="ABC transmembrane type-1" evidence="10">
    <location>
        <begin position="236"/>
        <end position="317"/>
    </location>
</feature>
<dbReference type="RefSeq" id="WP_394395633.1">
    <property type="nucleotide sequence ID" value="NZ_JBIENY010000465.1"/>
</dbReference>
<keyword evidence="4" id="KW-0067">ATP-binding</keyword>
<dbReference type="InterPro" id="IPR027417">
    <property type="entry name" value="P-loop_NTPase"/>
</dbReference>
<dbReference type="SUPFAM" id="SSF55811">
    <property type="entry name" value="Nudix"/>
    <property type="match status" value="2"/>
</dbReference>
<evidence type="ECO:0000256" key="2">
    <source>
        <dbReference type="ARBA" id="ARBA00022692"/>
    </source>
</evidence>
<keyword evidence="5 8" id="KW-1133">Transmembrane helix</keyword>
<reference evidence="12 13" key="1">
    <citation type="submission" date="2024-10" db="EMBL/GenBank/DDBJ databases">
        <title>Draft genome assembly of a novel steroid transforming actinomycete isolated from African clawed frog Xenopus laevis.</title>
        <authorList>
            <person name="Bragin E."/>
            <person name="Kollerov V."/>
            <person name="Donova M.V."/>
        </authorList>
    </citation>
    <scope>NUCLEOTIDE SEQUENCE [LARGE SCALE GENOMIC DNA]</scope>
    <source>
        <strain evidence="12 13">MTOC-St3</strain>
    </source>
</reference>
<dbReference type="SUPFAM" id="SSF52540">
    <property type="entry name" value="P-loop containing nucleoside triphosphate hydrolases"/>
    <property type="match status" value="1"/>
</dbReference>
<dbReference type="EMBL" id="JBIENY010000465">
    <property type="protein sequence ID" value="MFG6299950.1"/>
    <property type="molecule type" value="Genomic_DNA"/>
</dbReference>
<keyword evidence="6 8" id="KW-0472">Membrane</keyword>
<feature type="transmembrane region" description="Helical" evidence="8">
    <location>
        <begin position="70"/>
        <end position="94"/>
    </location>
</feature>
<dbReference type="CDD" id="cd04683">
    <property type="entry name" value="NUDIX_Hydrolase"/>
    <property type="match status" value="1"/>
</dbReference>
<evidence type="ECO:0000259" key="11">
    <source>
        <dbReference type="PROSITE" id="PS51462"/>
    </source>
</evidence>
<evidence type="ECO:0000256" key="1">
    <source>
        <dbReference type="ARBA" id="ARBA00004651"/>
    </source>
</evidence>
<dbReference type="InterPro" id="IPR036640">
    <property type="entry name" value="ABC1_TM_sf"/>
</dbReference>
<dbReference type="InterPro" id="IPR011527">
    <property type="entry name" value="ABC1_TM_dom"/>
</dbReference>
<dbReference type="InterPro" id="IPR003593">
    <property type="entry name" value="AAA+_ATPase"/>
</dbReference>